<dbReference type="InterPro" id="IPR000182">
    <property type="entry name" value="GNAT_dom"/>
</dbReference>
<dbReference type="InterPro" id="IPR016181">
    <property type="entry name" value="Acyl_CoA_acyltransferase"/>
</dbReference>
<feature type="domain" description="N-acetyltransferase" evidence="1">
    <location>
        <begin position="129"/>
        <end position="220"/>
    </location>
</feature>
<evidence type="ECO:0000313" key="3">
    <source>
        <dbReference type="Proteomes" id="UP001386955"/>
    </source>
</evidence>
<dbReference type="PANTHER" id="PTHR47489:SF2">
    <property type="entry name" value="GCN5-RELATED N-ACETYLTRANSFERASE 5, CHLOROPLASTIC"/>
    <property type="match status" value="1"/>
</dbReference>
<dbReference type="EMBL" id="JAYMYS010000002">
    <property type="protein sequence ID" value="KAK7407275.1"/>
    <property type="molecule type" value="Genomic_DNA"/>
</dbReference>
<dbReference type="SUPFAM" id="SSF55729">
    <property type="entry name" value="Acyl-CoA N-acyltransferases (Nat)"/>
    <property type="match status" value="1"/>
</dbReference>
<dbReference type="Proteomes" id="UP001386955">
    <property type="component" value="Unassembled WGS sequence"/>
</dbReference>
<dbReference type="Gene3D" id="3.40.630.30">
    <property type="match status" value="1"/>
</dbReference>
<evidence type="ECO:0000313" key="2">
    <source>
        <dbReference type="EMBL" id="KAK7407275.1"/>
    </source>
</evidence>
<evidence type="ECO:0000259" key="1">
    <source>
        <dbReference type="Pfam" id="PF00583"/>
    </source>
</evidence>
<name>A0AAN9XTB7_PSOTE</name>
<dbReference type="PANTHER" id="PTHR47489">
    <property type="entry name" value="ACYL-COA N-ACYLTRANSFERASES (NAT) SUPERFAMILY PROTEIN"/>
    <property type="match status" value="1"/>
</dbReference>
<dbReference type="Pfam" id="PF00583">
    <property type="entry name" value="Acetyltransf_1"/>
    <property type="match status" value="1"/>
</dbReference>
<dbReference type="CDD" id="cd04301">
    <property type="entry name" value="NAT_SF"/>
    <property type="match status" value="1"/>
</dbReference>
<comment type="caution">
    <text evidence="2">The sequence shown here is derived from an EMBL/GenBank/DDBJ whole genome shotgun (WGS) entry which is preliminary data.</text>
</comment>
<reference evidence="2 3" key="1">
    <citation type="submission" date="2024-01" db="EMBL/GenBank/DDBJ databases">
        <title>The genomes of 5 underutilized Papilionoideae crops provide insights into root nodulation and disease resistanc.</title>
        <authorList>
            <person name="Jiang F."/>
        </authorList>
    </citation>
    <scope>NUCLEOTIDE SEQUENCE [LARGE SCALE GENOMIC DNA]</scope>
    <source>
        <strain evidence="2">DUOXIRENSHENG_FW03</strain>
        <tissue evidence="2">Leaves</tissue>
    </source>
</reference>
<proteinExistence type="predicted"/>
<dbReference type="AlphaFoldDB" id="A0AAN9XTB7"/>
<keyword evidence="3" id="KW-1185">Reference proteome</keyword>
<protein>
    <recommendedName>
        <fullName evidence="1">N-acetyltransferase domain-containing protein</fullName>
    </recommendedName>
</protein>
<gene>
    <name evidence="2" type="ORF">VNO78_09044</name>
</gene>
<accession>A0AAN9XTB7</accession>
<organism evidence="2 3">
    <name type="scientific">Psophocarpus tetragonolobus</name>
    <name type="common">Winged bean</name>
    <name type="synonym">Dolichos tetragonolobus</name>
    <dbReference type="NCBI Taxonomy" id="3891"/>
    <lineage>
        <taxon>Eukaryota</taxon>
        <taxon>Viridiplantae</taxon>
        <taxon>Streptophyta</taxon>
        <taxon>Embryophyta</taxon>
        <taxon>Tracheophyta</taxon>
        <taxon>Spermatophyta</taxon>
        <taxon>Magnoliopsida</taxon>
        <taxon>eudicotyledons</taxon>
        <taxon>Gunneridae</taxon>
        <taxon>Pentapetalae</taxon>
        <taxon>rosids</taxon>
        <taxon>fabids</taxon>
        <taxon>Fabales</taxon>
        <taxon>Fabaceae</taxon>
        <taxon>Papilionoideae</taxon>
        <taxon>50 kb inversion clade</taxon>
        <taxon>NPAAA clade</taxon>
        <taxon>indigoferoid/millettioid clade</taxon>
        <taxon>Phaseoleae</taxon>
        <taxon>Psophocarpus</taxon>
    </lineage>
</organism>
<dbReference type="GO" id="GO:0016747">
    <property type="term" value="F:acyltransferase activity, transferring groups other than amino-acyl groups"/>
    <property type="evidence" value="ECO:0007669"/>
    <property type="project" value="InterPro"/>
</dbReference>
<sequence length="267" mass="30001">MSAAASTLLSVSFPICSQKEGRVPSFNFKVCSSLEPFQTGARFLSDAELRRLRSLESFLYQRELPSGSLSVRVMRPNETDATVVLLADSFAESMLLPSAYVKFLAFLVKQYLLERRTLMPHTATLVAFYTTAYHDQQHTCLAGTVELCFDARGSNASLPSPTPPRDMPYISNMAVLKSLRRRGIGWHLLMASEQLISQITSSTHLYLHCRIIDHAPFNMYSKADYKIVKTDSLLVLLMLQRRKHLMCKTLPLLTIPPPPTDLSLSDI</sequence>